<gene>
    <name evidence="1" type="ORF">CSHISOI_03250</name>
</gene>
<evidence type="ECO:0000313" key="1">
    <source>
        <dbReference type="EMBL" id="TQN72245.1"/>
    </source>
</evidence>
<reference evidence="1 2" key="1">
    <citation type="journal article" date="2019" name="Sci. Rep.">
        <title>Colletotrichum shisoi sp. nov., an anthracnose pathogen of Perilla frutescens in Japan: molecular phylogenetic, morphological and genomic evidence.</title>
        <authorList>
            <person name="Gan P."/>
            <person name="Tsushima A."/>
            <person name="Hiroyama R."/>
            <person name="Narusaka M."/>
            <person name="Takano Y."/>
            <person name="Narusaka Y."/>
            <person name="Kawaradani M."/>
            <person name="Damm U."/>
            <person name="Shirasu K."/>
        </authorList>
    </citation>
    <scope>NUCLEOTIDE SEQUENCE [LARGE SCALE GENOMIC DNA]</scope>
    <source>
        <strain evidence="1 2">PG-2018a</strain>
    </source>
</reference>
<keyword evidence="2" id="KW-1185">Reference proteome</keyword>
<organism evidence="1 2">
    <name type="scientific">Colletotrichum shisoi</name>
    <dbReference type="NCBI Taxonomy" id="2078593"/>
    <lineage>
        <taxon>Eukaryota</taxon>
        <taxon>Fungi</taxon>
        <taxon>Dikarya</taxon>
        <taxon>Ascomycota</taxon>
        <taxon>Pezizomycotina</taxon>
        <taxon>Sordariomycetes</taxon>
        <taxon>Hypocreomycetidae</taxon>
        <taxon>Glomerellales</taxon>
        <taxon>Glomerellaceae</taxon>
        <taxon>Colletotrichum</taxon>
        <taxon>Colletotrichum destructivum species complex</taxon>
    </lineage>
</organism>
<accession>A0A5Q4BYS4</accession>
<comment type="caution">
    <text evidence="1">The sequence shown here is derived from an EMBL/GenBank/DDBJ whole genome shotgun (WGS) entry which is preliminary data.</text>
</comment>
<evidence type="ECO:0000313" key="2">
    <source>
        <dbReference type="Proteomes" id="UP000326340"/>
    </source>
</evidence>
<dbReference type="Proteomes" id="UP000326340">
    <property type="component" value="Unassembled WGS sequence"/>
</dbReference>
<protein>
    <submittedName>
        <fullName evidence="1">Uncharacterized protein</fullName>
    </submittedName>
</protein>
<dbReference type="EMBL" id="PUHP01000189">
    <property type="protein sequence ID" value="TQN72245.1"/>
    <property type="molecule type" value="Genomic_DNA"/>
</dbReference>
<dbReference type="AlphaFoldDB" id="A0A5Q4BYS4"/>
<name>A0A5Q4BYS4_9PEZI</name>
<sequence length="53" mass="5902">MAIYEAQTCAARVPQHKGRGNKGIIIIIIRVKGGKDGKREIEIWDQKRALVAT</sequence>
<proteinExistence type="predicted"/>